<dbReference type="GO" id="GO:0003676">
    <property type="term" value="F:nucleic acid binding"/>
    <property type="evidence" value="ECO:0007669"/>
    <property type="project" value="InterPro"/>
</dbReference>
<evidence type="ECO:0000259" key="5">
    <source>
        <dbReference type="Pfam" id="PF17827"/>
    </source>
</evidence>
<dbReference type="Gene3D" id="3.40.50.150">
    <property type="entry name" value="Vaccinia Virus protein VP39"/>
    <property type="match status" value="1"/>
</dbReference>
<keyword evidence="3" id="KW-0949">S-adenosyl-L-methionine</keyword>
<dbReference type="RefSeq" id="WP_197551484.1">
    <property type="nucleotide sequence ID" value="NZ_CP063213.1"/>
</dbReference>
<evidence type="ECO:0000313" key="7">
    <source>
        <dbReference type="Proteomes" id="UP000595053"/>
    </source>
</evidence>
<keyword evidence="2 6" id="KW-0808">Transferase</keyword>
<dbReference type="AlphaFoldDB" id="A0A7M1QVS8"/>
<keyword evidence="1 6" id="KW-0489">Methyltransferase</keyword>
<name>A0A7M1QVS8_9ACTO</name>
<dbReference type="InterPro" id="IPR029063">
    <property type="entry name" value="SAM-dependent_MTases_sf"/>
</dbReference>
<dbReference type="NCBIfam" id="TIGR03534">
    <property type="entry name" value="RF_mod_PrmC"/>
    <property type="match status" value="1"/>
</dbReference>
<dbReference type="NCBIfam" id="TIGR00536">
    <property type="entry name" value="hemK_fam"/>
    <property type="match status" value="1"/>
</dbReference>
<accession>A0A7M1QVS8</accession>
<organism evidence="6 7">
    <name type="scientific">Trueperella pecoris</name>
    <dbReference type="NCBI Taxonomy" id="2733571"/>
    <lineage>
        <taxon>Bacteria</taxon>
        <taxon>Bacillati</taxon>
        <taxon>Actinomycetota</taxon>
        <taxon>Actinomycetes</taxon>
        <taxon>Actinomycetales</taxon>
        <taxon>Actinomycetaceae</taxon>
        <taxon>Trueperella</taxon>
    </lineage>
</organism>
<dbReference type="EMBL" id="CP063213">
    <property type="protein sequence ID" value="QOR46119.1"/>
    <property type="molecule type" value="Genomic_DNA"/>
</dbReference>
<proteinExistence type="predicted"/>
<evidence type="ECO:0000256" key="1">
    <source>
        <dbReference type="ARBA" id="ARBA00022603"/>
    </source>
</evidence>
<gene>
    <name evidence="6" type="primary">prmC</name>
    <name evidence="6" type="ORF">INS88_02575</name>
</gene>
<dbReference type="GO" id="GO:0102559">
    <property type="term" value="F:peptide chain release factor N(5)-glutamine methyltransferase activity"/>
    <property type="evidence" value="ECO:0007669"/>
    <property type="project" value="UniProtKB-EC"/>
</dbReference>
<dbReference type="PANTHER" id="PTHR18895">
    <property type="entry name" value="HEMK METHYLTRANSFERASE"/>
    <property type="match status" value="1"/>
</dbReference>
<dbReference type="Pfam" id="PF13649">
    <property type="entry name" value="Methyltransf_25"/>
    <property type="match status" value="1"/>
</dbReference>
<reference evidence="6 7" key="1">
    <citation type="submission" date="2020-10" db="EMBL/GenBank/DDBJ databases">
        <title>Trueperella pecoris sp. nov. isolated from bovine and porcine specimens.</title>
        <authorList>
            <person name="Schoenecker L."/>
            <person name="Schnydrig P."/>
            <person name="Brodard I."/>
            <person name="Thomann A."/>
            <person name="Hemphill A."/>
            <person name="Rodriguez-Campos S."/>
            <person name="Perreten V."/>
            <person name="Jores J."/>
            <person name="Kittl S."/>
        </authorList>
    </citation>
    <scope>NUCLEOTIDE SEQUENCE [LARGE SCALE GENOMIC DNA]</scope>
    <source>
        <strain evidence="6 7">15A0121</strain>
    </source>
</reference>
<evidence type="ECO:0000313" key="6">
    <source>
        <dbReference type="EMBL" id="QOR46119.1"/>
    </source>
</evidence>
<dbReference type="InterPro" id="IPR040758">
    <property type="entry name" value="PrmC_N"/>
</dbReference>
<dbReference type="Gene3D" id="1.10.8.10">
    <property type="entry name" value="DNA helicase RuvA subunit, C-terminal domain"/>
    <property type="match status" value="1"/>
</dbReference>
<evidence type="ECO:0000256" key="3">
    <source>
        <dbReference type="ARBA" id="ARBA00022691"/>
    </source>
</evidence>
<dbReference type="CDD" id="cd02440">
    <property type="entry name" value="AdoMet_MTases"/>
    <property type="match status" value="1"/>
</dbReference>
<evidence type="ECO:0000259" key="4">
    <source>
        <dbReference type="Pfam" id="PF13649"/>
    </source>
</evidence>
<dbReference type="Pfam" id="PF17827">
    <property type="entry name" value="PrmC_N"/>
    <property type="match status" value="1"/>
</dbReference>
<evidence type="ECO:0000256" key="2">
    <source>
        <dbReference type="ARBA" id="ARBA00022679"/>
    </source>
</evidence>
<sequence length="274" mass="30092">MWADAIRQARERLADAGVASPDADARSLAQFVLGRRPVPNDAVVPADLERFEDAVRARAKRVPLQHIEATMYFRYLELESRPGVFVVRPETEMVVDAALAEIRGVDDPLVVDLCTGSGAIAISIATETNARVIAVELSKEAFESAVRNNARYGSLVTLVQGDAREELDHYARGVDLVVTNPPYVAPWHDLSPEVRQDPAMALFGGGEDGLELPIALVERAHQLLRPGGILIMEHGDEQGPALCRVAEERGFVEVSTGQDLTGRDRWLRARKDIR</sequence>
<feature type="domain" description="Release factor glutamine methyltransferase N-terminal" evidence="5">
    <location>
        <begin position="4"/>
        <end position="67"/>
    </location>
</feature>
<keyword evidence="7" id="KW-1185">Reference proteome</keyword>
<protein>
    <submittedName>
        <fullName evidence="6">Peptide chain release factor N(5)-glutamine methyltransferase</fullName>
        <ecNumber evidence="6">2.1.1.297</ecNumber>
    </submittedName>
</protein>
<dbReference type="InterPro" id="IPR002052">
    <property type="entry name" value="DNA_methylase_N6_adenine_CS"/>
</dbReference>
<dbReference type="GO" id="GO:0032259">
    <property type="term" value="P:methylation"/>
    <property type="evidence" value="ECO:0007669"/>
    <property type="project" value="UniProtKB-KW"/>
</dbReference>
<feature type="domain" description="Methyltransferase" evidence="4">
    <location>
        <begin position="110"/>
        <end position="180"/>
    </location>
</feature>
<dbReference type="EC" id="2.1.1.297" evidence="6"/>
<dbReference type="InterPro" id="IPR050320">
    <property type="entry name" value="N5-glutamine_MTase"/>
</dbReference>
<dbReference type="InterPro" id="IPR041698">
    <property type="entry name" value="Methyltransf_25"/>
</dbReference>
<dbReference type="InterPro" id="IPR019874">
    <property type="entry name" value="RF_methyltr_PrmC"/>
</dbReference>
<dbReference type="SUPFAM" id="SSF53335">
    <property type="entry name" value="S-adenosyl-L-methionine-dependent methyltransferases"/>
    <property type="match status" value="1"/>
</dbReference>
<dbReference type="PROSITE" id="PS00092">
    <property type="entry name" value="N6_MTASE"/>
    <property type="match status" value="1"/>
</dbReference>
<dbReference type="PANTHER" id="PTHR18895:SF74">
    <property type="entry name" value="MTRF1L RELEASE FACTOR GLUTAMINE METHYLTRANSFERASE"/>
    <property type="match status" value="1"/>
</dbReference>
<dbReference type="Proteomes" id="UP000595053">
    <property type="component" value="Chromosome"/>
</dbReference>
<dbReference type="InterPro" id="IPR004556">
    <property type="entry name" value="HemK-like"/>
</dbReference>